<dbReference type="EMBL" id="JAIFTL010000004">
    <property type="protein sequence ID" value="KAG9327440.1"/>
    <property type="molecule type" value="Genomic_DNA"/>
</dbReference>
<protein>
    <recommendedName>
        <fullName evidence="5">Survival motor neuron interacting protein 1-domain-containing protein</fullName>
    </recommendedName>
</protein>
<evidence type="ECO:0000313" key="4">
    <source>
        <dbReference type="Proteomes" id="UP000717515"/>
    </source>
</evidence>
<evidence type="ECO:0008006" key="5">
    <source>
        <dbReference type="Google" id="ProtNLM"/>
    </source>
</evidence>
<dbReference type="GO" id="GO:0005634">
    <property type="term" value="C:nucleus"/>
    <property type="evidence" value="ECO:0007669"/>
    <property type="project" value="TreeGrafter"/>
</dbReference>
<dbReference type="PANTHER" id="PTHR12794:SF0">
    <property type="entry name" value="GEM-ASSOCIATED PROTEIN 2"/>
    <property type="match status" value="1"/>
</dbReference>
<evidence type="ECO:0000256" key="1">
    <source>
        <dbReference type="ARBA" id="ARBA00025758"/>
    </source>
</evidence>
<feature type="compositionally biased region" description="Polar residues" evidence="2">
    <location>
        <begin position="224"/>
        <end position="236"/>
    </location>
</feature>
<dbReference type="InterPro" id="IPR035426">
    <property type="entry name" value="Gemin2/Brr1"/>
</dbReference>
<accession>A0A9P8IHP8</accession>
<feature type="region of interest" description="Disordered" evidence="2">
    <location>
        <begin position="100"/>
        <end position="135"/>
    </location>
</feature>
<sequence length="341" mass="38020">MDMNDMLPSSGEEYLRMVNQAPSFPSFSLHRAQARSCPAVVIATMAQEHLSVKNTSQKYQTDWKSCRPAPEGCAPSAEWQEHFMLEFRIARDNFQRFKQDQEGSLKTKGKRRQSVTASSDEHSQSNEAGSEVPHYSVTMATRSSSSSIPIAMPVVIPKLYDEQGWRRLLYGSQTSSNEEGRSAEYTKSDTAAAAKRAAASGHTETAAESSSVTLSEVLDRGSDAGTTTPRTAVQENQYQGISPHPRFLVRLNQGHIMQLLKYHLRWLAEDDLTDQEGIWLYALFLKLDPLLESDQVAVLRNLAKKCARIRSHLHGESGSKLATVNMVITIIARLFGQEDLE</sequence>
<proteinExistence type="inferred from homology"/>
<evidence type="ECO:0000313" key="3">
    <source>
        <dbReference type="EMBL" id="KAG9327440.1"/>
    </source>
</evidence>
<dbReference type="Proteomes" id="UP000717515">
    <property type="component" value="Unassembled WGS sequence"/>
</dbReference>
<evidence type="ECO:0000256" key="2">
    <source>
        <dbReference type="SAM" id="MobiDB-lite"/>
    </source>
</evidence>
<gene>
    <name evidence="3" type="ORF">KVV02_000389</name>
</gene>
<feature type="region of interest" description="Disordered" evidence="2">
    <location>
        <begin position="194"/>
        <end position="236"/>
    </location>
</feature>
<dbReference type="Gene3D" id="1.20.58.1070">
    <property type="match status" value="1"/>
</dbReference>
<dbReference type="GO" id="GO:0032797">
    <property type="term" value="C:SMN complex"/>
    <property type="evidence" value="ECO:0007669"/>
    <property type="project" value="TreeGrafter"/>
</dbReference>
<comment type="caution">
    <text evidence="3">The sequence shown here is derived from an EMBL/GenBank/DDBJ whole genome shotgun (WGS) entry which is preliminary data.</text>
</comment>
<name>A0A9P8IHP8_MORAP</name>
<dbReference type="PANTHER" id="PTHR12794">
    <property type="entry name" value="GEMIN2"/>
    <property type="match status" value="1"/>
</dbReference>
<reference evidence="3" key="1">
    <citation type="submission" date="2021-07" db="EMBL/GenBank/DDBJ databases">
        <title>Draft genome of Mortierella alpina, strain LL118, isolated from an aspen leaf litter sample.</title>
        <authorList>
            <person name="Yang S."/>
            <person name="Vinatzer B.A."/>
        </authorList>
    </citation>
    <scope>NUCLEOTIDE SEQUENCE</scope>
    <source>
        <strain evidence="3">LL118</strain>
    </source>
</reference>
<comment type="similarity">
    <text evidence="1">Belongs to the gemin-2 family.</text>
</comment>
<dbReference type="GO" id="GO:0000387">
    <property type="term" value="P:spliceosomal snRNP assembly"/>
    <property type="evidence" value="ECO:0007669"/>
    <property type="project" value="InterPro"/>
</dbReference>
<feature type="compositionally biased region" description="Polar residues" evidence="2">
    <location>
        <begin position="202"/>
        <end position="214"/>
    </location>
</feature>
<dbReference type="Pfam" id="PF04938">
    <property type="entry name" value="SIP1"/>
    <property type="match status" value="2"/>
</dbReference>
<dbReference type="AlphaFoldDB" id="A0A9P8IHP8"/>
<organism evidence="3 4">
    <name type="scientific">Mortierella alpina</name>
    <name type="common">Oleaginous fungus</name>
    <name type="synonym">Mortierella renispora</name>
    <dbReference type="NCBI Taxonomy" id="64518"/>
    <lineage>
        <taxon>Eukaryota</taxon>
        <taxon>Fungi</taxon>
        <taxon>Fungi incertae sedis</taxon>
        <taxon>Mucoromycota</taxon>
        <taxon>Mortierellomycotina</taxon>
        <taxon>Mortierellomycetes</taxon>
        <taxon>Mortierellales</taxon>
        <taxon>Mortierellaceae</taxon>
        <taxon>Mortierella</taxon>
    </lineage>
</organism>